<gene>
    <name evidence="2" type="ORF">JIN83_09575</name>
</gene>
<organism evidence="2 3">
    <name type="scientific">Oceaniferula flava</name>
    <dbReference type="NCBI Taxonomy" id="2800421"/>
    <lineage>
        <taxon>Bacteria</taxon>
        <taxon>Pseudomonadati</taxon>
        <taxon>Verrucomicrobiota</taxon>
        <taxon>Verrucomicrobiia</taxon>
        <taxon>Verrucomicrobiales</taxon>
        <taxon>Verrucomicrobiaceae</taxon>
        <taxon>Oceaniferula</taxon>
    </lineage>
</organism>
<proteinExistence type="predicted"/>
<evidence type="ECO:0000259" key="1">
    <source>
        <dbReference type="Pfam" id="PF03372"/>
    </source>
</evidence>
<keyword evidence="3" id="KW-1185">Reference proteome</keyword>
<reference evidence="2" key="1">
    <citation type="submission" date="2021-01" db="EMBL/GenBank/DDBJ databases">
        <title>Modified the classification status of verrucomicrobia.</title>
        <authorList>
            <person name="Feng X."/>
        </authorList>
    </citation>
    <scope>NUCLEOTIDE SEQUENCE</scope>
    <source>
        <strain evidence="2">5K15</strain>
    </source>
</reference>
<dbReference type="CDD" id="cd09083">
    <property type="entry name" value="EEP-1"/>
    <property type="match status" value="1"/>
</dbReference>
<dbReference type="Proteomes" id="UP000634206">
    <property type="component" value="Unassembled WGS sequence"/>
</dbReference>
<dbReference type="RefSeq" id="WP_309489819.1">
    <property type="nucleotide sequence ID" value="NZ_JAENIG010000005.1"/>
</dbReference>
<comment type="caution">
    <text evidence="2">The sequence shown here is derived from an EMBL/GenBank/DDBJ whole genome shotgun (WGS) entry which is preliminary data.</text>
</comment>
<dbReference type="GO" id="GO:0004519">
    <property type="term" value="F:endonuclease activity"/>
    <property type="evidence" value="ECO:0007669"/>
    <property type="project" value="UniProtKB-KW"/>
</dbReference>
<dbReference type="GO" id="GO:0000175">
    <property type="term" value="F:3'-5'-RNA exonuclease activity"/>
    <property type="evidence" value="ECO:0007669"/>
    <property type="project" value="TreeGrafter"/>
</dbReference>
<dbReference type="InterPro" id="IPR005135">
    <property type="entry name" value="Endo/exonuclease/phosphatase"/>
</dbReference>
<evidence type="ECO:0000313" key="2">
    <source>
        <dbReference type="EMBL" id="MBK1855206.1"/>
    </source>
</evidence>
<dbReference type="Pfam" id="PF03372">
    <property type="entry name" value="Exo_endo_phos"/>
    <property type="match status" value="1"/>
</dbReference>
<name>A0AAE2VCK9_9BACT</name>
<dbReference type="EMBL" id="JAENIG010000005">
    <property type="protein sequence ID" value="MBK1855206.1"/>
    <property type="molecule type" value="Genomic_DNA"/>
</dbReference>
<dbReference type="PANTHER" id="PTHR12121:SF36">
    <property type="entry name" value="ENDONUCLEASE_EXONUCLEASE_PHOSPHATASE DOMAIN-CONTAINING PROTEIN"/>
    <property type="match status" value="1"/>
</dbReference>
<keyword evidence="2" id="KW-0540">Nuclease</keyword>
<dbReference type="Gene3D" id="3.60.10.10">
    <property type="entry name" value="Endonuclease/exonuclease/phosphatase"/>
    <property type="match status" value="1"/>
</dbReference>
<dbReference type="PANTHER" id="PTHR12121">
    <property type="entry name" value="CARBON CATABOLITE REPRESSOR PROTEIN 4"/>
    <property type="match status" value="1"/>
</dbReference>
<feature type="domain" description="Endonuclease/exonuclease/phosphatase" evidence="1">
    <location>
        <begin position="4"/>
        <end position="248"/>
    </location>
</feature>
<keyword evidence="2" id="KW-0255">Endonuclease</keyword>
<sequence>MRLMTYNIRCAIDRRKKHRQWPKRLELMADQIQQASIAGFQEVLPNQLDDLKKVMRNHRYVGVGRSLGDHDGEHVPIFYETKRWQKVESGHFWLSATPDIPGSTTWGNRIPRMCTWLRLIDRSSRRGLYVFNTHLDHLSWKSRRLSAQLLLATIQNRPSPGDPVVLMGDFNCRPGSTPLKTLLRDKRQLIDSFSKSSELPNASSTYNGWRPSKKGRRRIDFILLSPSLKLRNSQILCISRGSTVASDHHPVVADLDWA</sequence>
<accession>A0AAE2VCK9</accession>
<evidence type="ECO:0000313" key="3">
    <source>
        <dbReference type="Proteomes" id="UP000634206"/>
    </source>
</evidence>
<dbReference type="InterPro" id="IPR036691">
    <property type="entry name" value="Endo/exonu/phosph_ase_sf"/>
</dbReference>
<dbReference type="InterPro" id="IPR050410">
    <property type="entry name" value="CCR4/nocturin_mRNA_transcr"/>
</dbReference>
<keyword evidence="2" id="KW-0378">Hydrolase</keyword>
<dbReference type="AlphaFoldDB" id="A0AAE2VCK9"/>
<protein>
    <submittedName>
        <fullName evidence="2">Endonuclease/exonuclease/phosphatase family protein</fullName>
    </submittedName>
</protein>
<dbReference type="SUPFAM" id="SSF56219">
    <property type="entry name" value="DNase I-like"/>
    <property type="match status" value="1"/>
</dbReference>